<evidence type="ECO:0000313" key="2">
    <source>
        <dbReference type="EMBL" id="TNY17898.1"/>
    </source>
</evidence>
<gene>
    <name evidence="2" type="ORF">DMC30DRAFT_404663</name>
    <name evidence="1" type="ORF">DMC30DRAFT_407465</name>
</gene>
<dbReference type="InterPro" id="IPR036188">
    <property type="entry name" value="FAD/NAD-bd_sf"/>
</dbReference>
<keyword evidence="3" id="KW-1185">Reference proteome</keyword>
<accession>A0A5C5FM35</accession>
<dbReference type="STRING" id="5288.A0A5C5FM35"/>
<evidence type="ECO:0000313" key="3">
    <source>
        <dbReference type="Proteomes" id="UP000311382"/>
    </source>
</evidence>
<dbReference type="EMBL" id="SOZI01000328">
    <property type="protein sequence ID" value="TNY16901.1"/>
    <property type="molecule type" value="Genomic_DNA"/>
</dbReference>
<dbReference type="Pfam" id="PF01946">
    <property type="entry name" value="Thi4"/>
    <property type="match status" value="1"/>
</dbReference>
<comment type="caution">
    <text evidence="2">The sequence shown here is derived from an EMBL/GenBank/DDBJ whole genome shotgun (WGS) entry which is preliminary data.</text>
</comment>
<dbReference type="PANTHER" id="PTHR43422:SF3">
    <property type="entry name" value="THIAMINE THIAZOLE SYNTHASE"/>
    <property type="match status" value="1"/>
</dbReference>
<dbReference type="EMBL" id="SOZI01000169">
    <property type="protein sequence ID" value="TNY17898.1"/>
    <property type="molecule type" value="Genomic_DNA"/>
</dbReference>
<dbReference type="OrthoDB" id="410463at2759"/>
<dbReference type="AlphaFoldDB" id="A0A5C5FM35"/>
<protein>
    <submittedName>
        <fullName evidence="2">Thi4 family-domain-containing protein</fullName>
    </submittedName>
</protein>
<name>A0A5C5FM35_9BASI</name>
<proteinExistence type="predicted"/>
<dbReference type="PANTHER" id="PTHR43422">
    <property type="entry name" value="THIAMINE THIAZOLE SYNTHASE"/>
    <property type="match status" value="1"/>
</dbReference>
<sequence>MDPQTITAPIVLSFAGHDGPFGAFAVKRLVATGLVEKLGNMRTLDMRSAEDYIVNQTREVFPGLITGGMELSELDGASRMGATFGAM</sequence>
<dbReference type="Gene3D" id="3.50.50.60">
    <property type="entry name" value="FAD/NAD(P)-binding domain"/>
    <property type="match status" value="1"/>
</dbReference>
<organism evidence="2 3">
    <name type="scientific">Rhodotorula diobovata</name>
    <dbReference type="NCBI Taxonomy" id="5288"/>
    <lineage>
        <taxon>Eukaryota</taxon>
        <taxon>Fungi</taxon>
        <taxon>Dikarya</taxon>
        <taxon>Basidiomycota</taxon>
        <taxon>Pucciniomycotina</taxon>
        <taxon>Microbotryomycetes</taxon>
        <taxon>Sporidiobolales</taxon>
        <taxon>Sporidiobolaceae</taxon>
        <taxon>Rhodotorula</taxon>
    </lineage>
</organism>
<evidence type="ECO:0000313" key="1">
    <source>
        <dbReference type="EMBL" id="TNY16901.1"/>
    </source>
</evidence>
<reference evidence="2 3" key="1">
    <citation type="submission" date="2019-03" db="EMBL/GenBank/DDBJ databases">
        <title>Rhodosporidium diobovatum UCD-FST 08-225 genome sequencing, assembly, and annotation.</title>
        <authorList>
            <person name="Fakankun I.U."/>
            <person name="Fristensky B."/>
            <person name="Levin D.B."/>
        </authorList>
    </citation>
    <scope>NUCLEOTIDE SEQUENCE [LARGE SCALE GENOMIC DNA]</scope>
    <source>
        <strain evidence="2 3">UCD-FST 08-225</strain>
    </source>
</reference>
<dbReference type="Proteomes" id="UP000311382">
    <property type="component" value="Unassembled WGS sequence"/>
</dbReference>